<evidence type="ECO:0000313" key="2">
    <source>
        <dbReference type="EMBL" id="ABM04803.1"/>
    </source>
</evidence>
<evidence type="ECO:0000313" key="3">
    <source>
        <dbReference type="Proteomes" id="UP000000639"/>
    </source>
</evidence>
<sequence length="300" mass="34738">MMRMPDLMCDEHLYSGFIRGRFLSGQMHLSVKRFFDLNNIKYHLLRSQVPLCSNLRSVVEAMASEKTEQFALRLAHTPFAPWLLSSEDGMLPEDLTAAGNRNNLEENPYSVDRRWKFCPECAIGERKRLGFSFWHASHQLLGARICPTHQVALHSHDELRYLNFTLPYHWLGKSEALSCTAWQLEWQAFIYAVSSAIEADIEWATRVKIAIREELNITDGVKQSDKVTFDKLFEIMKSDLGQDCLVGLFTAFAPHRKIRTNILWVTLSGHSQAKGLRHPLYWLVIIFWLRDKLPECSELL</sequence>
<reference evidence="2 3" key="1">
    <citation type="submission" date="2007-01" db="EMBL/GenBank/DDBJ databases">
        <title>Complete sequence of Psychromonas ingrahamii 37.</title>
        <authorList>
            <consortium name="US DOE Joint Genome Institute"/>
            <person name="Copeland A."/>
            <person name="Lucas S."/>
            <person name="Lapidus A."/>
            <person name="Barry K."/>
            <person name="Detter J.C."/>
            <person name="Glavina del Rio T."/>
            <person name="Hammon N."/>
            <person name="Israni S."/>
            <person name="Dalin E."/>
            <person name="Tice H."/>
            <person name="Pitluck S."/>
            <person name="Thompson L.S."/>
            <person name="Brettin T."/>
            <person name="Bruce D."/>
            <person name="Han C."/>
            <person name="Tapia R."/>
            <person name="Schmutz J."/>
            <person name="Larimer F."/>
            <person name="Land M."/>
            <person name="Hauser L."/>
            <person name="Kyrpides N."/>
            <person name="Ivanova N."/>
            <person name="Staley J."/>
            <person name="Richardson P."/>
        </authorList>
    </citation>
    <scope>NUCLEOTIDE SEQUENCE [LARGE SCALE GENOMIC DNA]</scope>
    <source>
        <strain evidence="2 3">37</strain>
    </source>
</reference>
<name>A1SZ88_PSYIN</name>
<dbReference type="STRING" id="357804.Ping_3106"/>
<organism evidence="2 3">
    <name type="scientific">Psychromonas ingrahamii (strain DSM 17664 / CCUG 51855 / 37)</name>
    <dbReference type="NCBI Taxonomy" id="357804"/>
    <lineage>
        <taxon>Bacteria</taxon>
        <taxon>Pseudomonadati</taxon>
        <taxon>Pseudomonadota</taxon>
        <taxon>Gammaproteobacteria</taxon>
        <taxon>Alteromonadales</taxon>
        <taxon>Psychromonadaceae</taxon>
        <taxon>Psychromonas</taxon>
    </lineage>
</organism>
<proteinExistence type="predicted"/>
<dbReference type="OrthoDB" id="470139at2"/>
<protein>
    <submittedName>
        <fullName evidence="2">Transposon Tn7 transposition protein D</fullName>
    </submittedName>
</protein>
<dbReference type="KEGG" id="pin:Ping_3106"/>
<dbReference type="Proteomes" id="UP000000639">
    <property type="component" value="Chromosome"/>
</dbReference>
<dbReference type="AlphaFoldDB" id="A1SZ88"/>
<dbReference type="HOGENOM" id="CLU_927095_0_0_6"/>
<feature type="domain" description="TniQ" evidence="1">
    <location>
        <begin position="5"/>
        <end position="153"/>
    </location>
</feature>
<evidence type="ECO:0000259" key="1">
    <source>
        <dbReference type="Pfam" id="PF06527"/>
    </source>
</evidence>
<dbReference type="Pfam" id="PF06527">
    <property type="entry name" value="TniQ"/>
    <property type="match status" value="1"/>
</dbReference>
<dbReference type="EMBL" id="CP000510">
    <property type="protein sequence ID" value="ABM04803.1"/>
    <property type="molecule type" value="Genomic_DNA"/>
</dbReference>
<keyword evidence="3" id="KW-1185">Reference proteome</keyword>
<accession>A1SZ88</accession>
<gene>
    <name evidence="2" type="ordered locus">Ping_3106</name>
</gene>
<dbReference type="InterPro" id="IPR009492">
    <property type="entry name" value="TniQ"/>
</dbReference>